<dbReference type="Pfam" id="PF08890">
    <property type="entry name" value="Phage_TAC_5"/>
    <property type="match status" value="1"/>
</dbReference>
<gene>
    <name evidence="1" type="ORF">BXY41_101218</name>
</gene>
<accession>A0A2S6HYB3</accession>
<dbReference type="Proteomes" id="UP000237749">
    <property type="component" value="Unassembled WGS sequence"/>
</dbReference>
<dbReference type="Gene3D" id="3.30.2220.30">
    <property type="match status" value="1"/>
</dbReference>
<dbReference type="InterPro" id="IPR038559">
    <property type="entry name" value="XkdN-like_sf"/>
</dbReference>
<organism evidence="1 2">
    <name type="scientific">Lacrimispora xylanisolvens</name>
    <dbReference type="NCBI Taxonomy" id="384636"/>
    <lineage>
        <taxon>Bacteria</taxon>
        <taxon>Bacillati</taxon>
        <taxon>Bacillota</taxon>
        <taxon>Clostridia</taxon>
        <taxon>Lachnospirales</taxon>
        <taxon>Lachnospiraceae</taxon>
        <taxon>Lacrimispora</taxon>
    </lineage>
</organism>
<evidence type="ECO:0000313" key="1">
    <source>
        <dbReference type="EMBL" id="PPK83155.1"/>
    </source>
</evidence>
<dbReference type="RefSeq" id="WP_242980006.1">
    <property type="nucleotide sequence ID" value="NZ_PTJA01000001.1"/>
</dbReference>
<evidence type="ECO:0000313" key="2">
    <source>
        <dbReference type="Proteomes" id="UP000237749"/>
    </source>
</evidence>
<dbReference type="AlphaFoldDB" id="A0A2S6HYB3"/>
<comment type="caution">
    <text evidence="1">The sequence shown here is derived from an EMBL/GenBank/DDBJ whole genome shotgun (WGS) entry which is preliminary data.</text>
</comment>
<sequence>MSALKAFLQPSVEGVTKEVIISERFKGEDGKPVPFVIKAISQKENEKLARMSRKTAKVDGVPVEKTDSILYTRRLILACVQEPDFSDQEMCKYYGTEDPLEVPSQMLSVGEYNRLSNAILELNDMKSMGEKSEEAKNS</sequence>
<name>A0A2S6HYB3_9FIRM</name>
<keyword evidence="2" id="KW-1185">Reference proteome</keyword>
<reference evidence="1 2" key="1">
    <citation type="submission" date="2018-02" db="EMBL/GenBank/DDBJ databases">
        <title>Genomic Encyclopedia of Archaeal and Bacterial Type Strains, Phase II (KMG-II): from individual species to whole genera.</title>
        <authorList>
            <person name="Goeker M."/>
        </authorList>
    </citation>
    <scope>NUCLEOTIDE SEQUENCE [LARGE SCALE GENOMIC DNA]</scope>
    <source>
        <strain evidence="1 2">DSM 3808</strain>
    </source>
</reference>
<dbReference type="EMBL" id="PTJA01000001">
    <property type="protein sequence ID" value="PPK83155.1"/>
    <property type="molecule type" value="Genomic_DNA"/>
</dbReference>
<protein>
    <submittedName>
        <fullName evidence="1">XkdN-like tail assembly chaperone</fullName>
    </submittedName>
</protein>
<dbReference type="InterPro" id="IPR014986">
    <property type="entry name" value="XkdN-like"/>
</dbReference>
<proteinExistence type="predicted"/>